<evidence type="ECO:0000313" key="4">
    <source>
        <dbReference type="EMBL" id="RLL40133.1"/>
    </source>
</evidence>
<evidence type="ECO:0000259" key="3">
    <source>
        <dbReference type="Pfam" id="PF02678"/>
    </source>
</evidence>
<accession>A0A498D1Y6</accession>
<feature type="domain" description="Pirin N-terminal" evidence="3">
    <location>
        <begin position="54"/>
        <end position="117"/>
    </location>
</feature>
<keyword evidence="5" id="KW-1185">Reference proteome</keyword>
<dbReference type="OrthoDB" id="321327at2"/>
<dbReference type="AlphaFoldDB" id="A0A498D1Y6"/>
<protein>
    <submittedName>
        <fullName evidence="4">Pirin</fullName>
    </submittedName>
</protein>
<dbReference type="SUPFAM" id="SSF51182">
    <property type="entry name" value="RmlC-like cupins"/>
    <property type="match status" value="1"/>
</dbReference>
<evidence type="ECO:0000256" key="2">
    <source>
        <dbReference type="RuleBase" id="RU003457"/>
    </source>
</evidence>
<name>A0A498D1Y6_9BACI</name>
<dbReference type="InterPro" id="IPR014710">
    <property type="entry name" value="RmlC-like_jellyroll"/>
</dbReference>
<evidence type="ECO:0000313" key="5">
    <source>
        <dbReference type="Proteomes" id="UP000270219"/>
    </source>
</evidence>
<evidence type="ECO:0000256" key="1">
    <source>
        <dbReference type="ARBA" id="ARBA00008416"/>
    </source>
</evidence>
<dbReference type="PANTHER" id="PTHR13903">
    <property type="entry name" value="PIRIN-RELATED"/>
    <property type="match status" value="1"/>
</dbReference>
<dbReference type="PANTHER" id="PTHR13903:SF8">
    <property type="entry name" value="PIRIN"/>
    <property type="match status" value="1"/>
</dbReference>
<dbReference type="Gene3D" id="2.60.120.10">
    <property type="entry name" value="Jelly Rolls"/>
    <property type="match status" value="1"/>
</dbReference>
<dbReference type="CDD" id="cd02247">
    <property type="entry name" value="cupin_pirin_C"/>
    <property type="match status" value="1"/>
</dbReference>
<dbReference type="InterPro" id="IPR003829">
    <property type="entry name" value="Pirin_N_dom"/>
</dbReference>
<comment type="similarity">
    <text evidence="1 2">Belongs to the pirin family.</text>
</comment>
<dbReference type="InterPro" id="IPR012093">
    <property type="entry name" value="Pirin"/>
</dbReference>
<dbReference type="RefSeq" id="WP_121525092.1">
    <property type="nucleotide sequence ID" value="NZ_RCHR01000013.1"/>
</dbReference>
<sequence>MKYQIIKPEDQAIGQFDGGKIKEQKPIGFPGEDSVIERLGPLFYWAWAKSSEPAEIGLHPHQGYEIITYVIKGKAYHTDTLGTESVVGEGGAQVMQTGSGVSHAEATNEPSETFQIWFEPRLSQAIKRKPTYSQFESSDFPEVNENGVSIKTILGNDAPIEIVADAKMWDVNIPKGKTYTHTLPANRTLAGLVIRGEGSLILDTNDTSHFNHKDFFIVQSEKISEVVIRTLEKDLRVFFIEVPIEVDYPLYRKSR</sequence>
<proteinExistence type="inferred from homology"/>
<dbReference type="EMBL" id="RCHR01000013">
    <property type="protein sequence ID" value="RLL40133.1"/>
    <property type="molecule type" value="Genomic_DNA"/>
</dbReference>
<dbReference type="Proteomes" id="UP000270219">
    <property type="component" value="Unassembled WGS sequence"/>
</dbReference>
<dbReference type="Pfam" id="PF02678">
    <property type="entry name" value="Pirin"/>
    <property type="match status" value="1"/>
</dbReference>
<gene>
    <name evidence="4" type="ORF">D8M04_19525</name>
</gene>
<organism evidence="4 5">
    <name type="scientific">Oceanobacillus piezotolerans</name>
    <dbReference type="NCBI Taxonomy" id="2448030"/>
    <lineage>
        <taxon>Bacteria</taxon>
        <taxon>Bacillati</taxon>
        <taxon>Bacillota</taxon>
        <taxon>Bacilli</taxon>
        <taxon>Bacillales</taxon>
        <taxon>Bacillaceae</taxon>
        <taxon>Oceanobacillus</taxon>
    </lineage>
</organism>
<comment type="caution">
    <text evidence="4">The sequence shown here is derived from an EMBL/GenBank/DDBJ whole genome shotgun (WGS) entry which is preliminary data.</text>
</comment>
<reference evidence="4 5" key="1">
    <citation type="submission" date="2018-10" db="EMBL/GenBank/DDBJ databases">
        <title>Oceanobacillus sp. YLB-02 draft genome.</title>
        <authorList>
            <person name="Yu L."/>
        </authorList>
    </citation>
    <scope>NUCLEOTIDE SEQUENCE [LARGE SCALE GENOMIC DNA]</scope>
    <source>
        <strain evidence="4 5">YLB-02</strain>
    </source>
</reference>
<dbReference type="InterPro" id="IPR011051">
    <property type="entry name" value="RmlC_Cupin_sf"/>
</dbReference>